<proteinExistence type="predicted"/>
<comment type="caution">
    <text evidence="3">The sequence shown here is derived from an EMBL/GenBank/DDBJ whole genome shotgun (WGS) entry which is preliminary data.</text>
</comment>
<protein>
    <submittedName>
        <fullName evidence="3">Non-ribosomal peptide synthetase</fullName>
    </submittedName>
</protein>
<evidence type="ECO:0000313" key="3">
    <source>
        <dbReference type="EMBL" id="MFC4201690.1"/>
    </source>
</evidence>
<feature type="region of interest" description="Disordered" evidence="1">
    <location>
        <begin position="1"/>
        <end position="24"/>
    </location>
</feature>
<reference evidence="4" key="1">
    <citation type="journal article" date="2019" name="Int. J. Syst. Evol. Microbiol.">
        <title>The Global Catalogue of Microorganisms (GCM) 10K type strain sequencing project: providing services to taxonomists for standard genome sequencing and annotation.</title>
        <authorList>
            <consortium name="The Broad Institute Genomics Platform"/>
            <consortium name="The Broad Institute Genome Sequencing Center for Infectious Disease"/>
            <person name="Wu L."/>
            <person name="Ma J."/>
        </authorList>
    </citation>
    <scope>NUCLEOTIDE SEQUENCE [LARGE SCALE GENOMIC DNA]</scope>
    <source>
        <strain evidence="4">LMG 24813</strain>
    </source>
</reference>
<dbReference type="InterPro" id="IPR020806">
    <property type="entry name" value="PKS_PP-bd"/>
</dbReference>
<dbReference type="SMART" id="SM00823">
    <property type="entry name" value="PKS_PP"/>
    <property type="match status" value="1"/>
</dbReference>
<gene>
    <name evidence="3" type="ORF">ACFOY1_12060</name>
</gene>
<dbReference type="PANTHER" id="PTHR45527">
    <property type="entry name" value="NONRIBOSOMAL PEPTIDE SYNTHETASE"/>
    <property type="match status" value="1"/>
</dbReference>
<organism evidence="3 4">
    <name type="scientific">Candidimonas humi</name>
    <dbReference type="NCBI Taxonomy" id="683355"/>
    <lineage>
        <taxon>Bacteria</taxon>
        <taxon>Pseudomonadati</taxon>
        <taxon>Pseudomonadota</taxon>
        <taxon>Betaproteobacteria</taxon>
        <taxon>Burkholderiales</taxon>
        <taxon>Alcaligenaceae</taxon>
        <taxon>Candidimonas</taxon>
    </lineage>
</organism>
<evidence type="ECO:0000259" key="2">
    <source>
        <dbReference type="PROSITE" id="PS50075"/>
    </source>
</evidence>
<dbReference type="CDD" id="cd05930">
    <property type="entry name" value="A_NRPS"/>
    <property type="match status" value="1"/>
</dbReference>
<dbReference type="InterPro" id="IPR009081">
    <property type="entry name" value="PP-bd_ACP"/>
</dbReference>
<feature type="region of interest" description="Disordered" evidence="1">
    <location>
        <begin position="613"/>
        <end position="650"/>
    </location>
</feature>
<dbReference type="InterPro" id="IPR001242">
    <property type="entry name" value="Condensation_dom"/>
</dbReference>
<dbReference type="InterPro" id="IPR025110">
    <property type="entry name" value="AMP-bd_C"/>
</dbReference>
<dbReference type="RefSeq" id="WP_217965601.1">
    <property type="nucleotide sequence ID" value="NZ_JAHTBN010000007.1"/>
</dbReference>
<dbReference type="InterPro" id="IPR000873">
    <property type="entry name" value="AMP-dep_synth/lig_dom"/>
</dbReference>
<dbReference type="PROSITE" id="PS00455">
    <property type="entry name" value="AMP_BINDING"/>
    <property type="match status" value="1"/>
</dbReference>
<dbReference type="Pfam" id="PF00668">
    <property type="entry name" value="Condensation"/>
    <property type="match status" value="1"/>
</dbReference>
<name>A0ABV8NXN6_9BURK</name>
<dbReference type="PROSITE" id="PS50075">
    <property type="entry name" value="CARRIER"/>
    <property type="match status" value="1"/>
</dbReference>
<dbReference type="InterPro" id="IPR010071">
    <property type="entry name" value="AA_adenyl_dom"/>
</dbReference>
<feature type="compositionally biased region" description="Low complexity" evidence="1">
    <location>
        <begin position="634"/>
        <end position="650"/>
    </location>
</feature>
<dbReference type="PANTHER" id="PTHR45527:SF1">
    <property type="entry name" value="FATTY ACID SYNTHASE"/>
    <property type="match status" value="1"/>
</dbReference>
<dbReference type="Proteomes" id="UP001595848">
    <property type="component" value="Unassembled WGS sequence"/>
</dbReference>
<dbReference type="Pfam" id="PF13193">
    <property type="entry name" value="AMP-binding_C"/>
    <property type="match status" value="1"/>
</dbReference>
<evidence type="ECO:0000313" key="4">
    <source>
        <dbReference type="Proteomes" id="UP001595848"/>
    </source>
</evidence>
<accession>A0ABV8NXN6</accession>
<dbReference type="Pfam" id="PF00501">
    <property type="entry name" value="AMP-binding"/>
    <property type="match status" value="1"/>
</dbReference>
<dbReference type="Pfam" id="PF00550">
    <property type="entry name" value="PP-binding"/>
    <property type="match status" value="1"/>
</dbReference>
<keyword evidence="4" id="KW-1185">Reference proteome</keyword>
<sequence>MTSAQFPSGPAMPGRSPDAGAPALRPIEDAYPLTRMQQALLVRCLAYPEQPLYMGQWWAVLDGALDETKFAAAWQAVVDRHAALRSGFHWDIKDHPFQVVHRQASLKIQRQDWSAEPDWRRRLEAFLADDRAQGFELKKPPLMRIALLRIAPQRHIVVWTRHHLTVDGWSLGIIIEEVFALYKGLCRNQAAALPAAPSFRAYVDWEKTTAHAPATEYWRALLARHPLEDGAAGETRLSQGAPSPEIQAIERRVPQAAVQRLEELARACKVTLNTVIQGAWAMVGSRLDGHAGQLFGAVETLRPAQLDRDGDSRLVGIQIRIQPVLARIDDTPLGAWLEALQAEAAQAREAGTLGMDELRELLGLPRDSLPFDSLVGYQNYPLDIAAALEGSGLALAHSGDTTLPDMPLNLMVERQEGELSLLLMFDSKLRDAADAALRLDMLAHTLAALPDQASTPVAAIDTLPASVHASLLQDAGSPVPLQAVRQSVVADILAHAAAQPHAIAAAWGEQRLSYAELAATATAVAQRLAQRGIGRGARVGVYLERTPLAIAAIIGILHSGASYVPLDMDAPDERKAYIVEQAGLAAVLADQEGGELAGAPIVAAGGIVSAGPAPGPEATHAALPGMSDPASGRPATEAPAPAAAPGSTAAPPALEDEAYVIFTSGSTGKPKGVSVSHGNLAYHVAARNAAYPGRPNQVLLLSFPLIFDGSVTGIFGTLSIGGTLVLPKPIEATDPDRLAALIRDRGVTQTIMIPSQWSLLLSAGAAADFASMKMAVVAGEACPRDLVERHCARLPAVVLSNEYGPTETTVWATYELCAAGENGPVAIGRAIPGMRAYIADGRGRLCPPGAAGELLIAGPGVAQGYVGRPDLSAERFVANPFHDEAGYRVAYRSGDRVVRGFDGRLRFHGRSDDQVKISGYRIELAEIAACLQELAGVREAVVMAQRASPQAPARIVAHVAGPELPPEEAILRHAQRLLPAYMVPHSVVLHERLPRTAAGKVDRQALPQPRLRESVAEAPEAGAEQAIAQIWQAVLGCGTVGRHDDFFAIGGRSLDAMQVVSRLRRDLKLAVDLIDLFEAPRLANFALRVGGREAGEAPAIRKRQRARVDLSAVSAPGQTS</sequence>
<evidence type="ECO:0000256" key="1">
    <source>
        <dbReference type="SAM" id="MobiDB-lite"/>
    </source>
</evidence>
<dbReference type="EMBL" id="JBHSBV010000004">
    <property type="protein sequence ID" value="MFC4201690.1"/>
    <property type="molecule type" value="Genomic_DNA"/>
</dbReference>
<dbReference type="InterPro" id="IPR020845">
    <property type="entry name" value="AMP-binding_CS"/>
</dbReference>
<feature type="domain" description="Carrier" evidence="2">
    <location>
        <begin position="1018"/>
        <end position="1093"/>
    </location>
</feature>
<dbReference type="NCBIfam" id="TIGR01733">
    <property type="entry name" value="AA-adenyl-dom"/>
    <property type="match status" value="1"/>
</dbReference>